<dbReference type="GO" id="GO:0035838">
    <property type="term" value="C:growing cell tip"/>
    <property type="evidence" value="ECO:0007669"/>
    <property type="project" value="TreeGrafter"/>
</dbReference>
<feature type="region of interest" description="Disordered" evidence="1">
    <location>
        <begin position="364"/>
        <end position="432"/>
    </location>
</feature>
<evidence type="ECO:0000313" key="4">
    <source>
        <dbReference type="Proteomes" id="UP000000267"/>
    </source>
</evidence>
<dbReference type="RefSeq" id="XP_001642444.1">
    <property type="nucleotide sequence ID" value="XM_001642394.1"/>
</dbReference>
<protein>
    <recommendedName>
        <fullName evidence="5">PH-response regulator protein palI/RIM9</fullName>
    </recommendedName>
</protein>
<dbReference type="InParanoid" id="A7TT16"/>
<dbReference type="PANTHER" id="PTHR28013">
    <property type="entry name" value="PROTEIN DCV1-RELATED"/>
    <property type="match status" value="1"/>
</dbReference>
<sequence>MANKTASTLWFSIISTMQFTSMAFLIICCVTAPVFKQIGLSKYNNITYGVFGYCDTSADTCSKASASYDPYTLQNDSDNTNWKLSSKARDSLGKILIVTPIAAGLNFFSFLFSLFMVIMSFMSSELASASVIFILHLFVAGIGFLAATLICIVVFLLFYPNVTWCSWILIPAAALPLVSIPLIFFAHSYSTSPSYNDDSSIDGEDREIVRILDEDDMMKKQYGDISKGIDEPIEISPFSNPQNGSHVDSSSTIATSNVDEKIYKNNSNANTDELGNGLEKSETAYSAIDSQRLPVKQNSIHSHEKKIPSLSSTSSSSYSDKERFLANLVKESDNREIFGSNDNASDSGLTSVSQRGVNPYFQQAAMHHQPQQQPQQPQQPQQNFNNNRNQMQYPNSQMRNVNQSQPRYNNHQPQNMSYNQYNNGNAPMYNNQRNMQRAMPNNYHNQYQQMPQQNYYPQQQFQPRAKPQYNNNYPPQQMMPNGRQVTSNRYQPAYKKMQGRNNIPNASAMDNAYNFR</sequence>
<feature type="transmembrane region" description="Helical" evidence="2">
    <location>
        <begin position="166"/>
        <end position="186"/>
    </location>
</feature>
<dbReference type="FunCoup" id="A7TT16">
    <property type="interactions" value="1"/>
</dbReference>
<dbReference type="GeneID" id="5542605"/>
<dbReference type="eggNOG" id="ENOG502RYG1">
    <property type="taxonomic scope" value="Eukaryota"/>
</dbReference>
<evidence type="ECO:0000256" key="1">
    <source>
        <dbReference type="SAM" id="MobiDB-lite"/>
    </source>
</evidence>
<dbReference type="GO" id="GO:0000328">
    <property type="term" value="C:fungal-type vacuole lumen"/>
    <property type="evidence" value="ECO:0007669"/>
    <property type="project" value="EnsemblFungi"/>
</dbReference>
<accession>A7TT16</accession>
<dbReference type="STRING" id="436907.A7TT16"/>
<dbReference type="OrthoDB" id="2354757at2759"/>
<dbReference type="EMBL" id="DS480536">
    <property type="protein sequence ID" value="EDO14586.1"/>
    <property type="molecule type" value="Genomic_DNA"/>
</dbReference>
<keyword evidence="2" id="KW-0472">Membrane</keyword>
<dbReference type="HOGENOM" id="CLU_026237_0_0_1"/>
<evidence type="ECO:0000313" key="3">
    <source>
        <dbReference type="EMBL" id="EDO14586.1"/>
    </source>
</evidence>
<keyword evidence="2" id="KW-1133">Transmembrane helix</keyword>
<dbReference type="InterPro" id="IPR009571">
    <property type="entry name" value="SUR7/Rim9-like_fungi"/>
</dbReference>
<dbReference type="Proteomes" id="UP000000267">
    <property type="component" value="Unassembled WGS sequence"/>
</dbReference>
<reference evidence="3 4" key="1">
    <citation type="journal article" date="2007" name="Proc. Natl. Acad. Sci. U.S.A.">
        <title>Independent sorting-out of thousands of duplicated gene pairs in two yeast species descended from a whole-genome duplication.</title>
        <authorList>
            <person name="Scannell D.R."/>
            <person name="Frank A.C."/>
            <person name="Conant G.C."/>
            <person name="Byrne K.P."/>
            <person name="Woolfit M."/>
            <person name="Wolfe K.H."/>
        </authorList>
    </citation>
    <scope>NUCLEOTIDE SEQUENCE [LARGE SCALE GENOMIC DNA]</scope>
    <source>
        <strain evidence="4">ATCC 22028 / DSM 70294 / BCRC 21397 / CBS 2163 / NBRC 10782 / NRRL Y-8283 / UCD 57-17</strain>
    </source>
</reference>
<feature type="transmembrane region" description="Helical" evidence="2">
    <location>
        <begin position="12"/>
        <end position="35"/>
    </location>
</feature>
<keyword evidence="2" id="KW-0812">Transmembrane</keyword>
<evidence type="ECO:0008006" key="5">
    <source>
        <dbReference type="Google" id="ProtNLM"/>
    </source>
</evidence>
<feature type="compositionally biased region" description="Low complexity" evidence="1">
    <location>
        <begin position="364"/>
        <end position="395"/>
    </location>
</feature>
<dbReference type="Pfam" id="PF06687">
    <property type="entry name" value="SUR7"/>
    <property type="match status" value="1"/>
</dbReference>
<feature type="compositionally biased region" description="Low complexity" evidence="1">
    <location>
        <begin position="309"/>
        <end position="318"/>
    </location>
</feature>
<dbReference type="GO" id="GO:0032153">
    <property type="term" value="C:cell division site"/>
    <property type="evidence" value="ECO:0007669"/>
    <property type="project" value="TreeGrafter"/>
</dbReference>
<gene>
    <name evidence="3" type="ORF">Kpol_295p2</name>
</gene>
<proteinExistence type="predicted"/>
<name>A7TT16_VANPO</name>
<feature type="transmembrane region" description="Helical" evidence="2">
    <location>
        <begin position="95"/>
        <end position="119"/>
    </location>
</feature>
<dbReference type="GO" id="GO:0005886">
    <property type="term" value="C:plasma membrane"/>
    <property type="evidence" value="ECO:0007669"/>
    <property type="project" value="EnsemblFungi"/>
</dbReference>
<evidence type="ECO:0000256" key="2">
    <source>
        <dbReference type="SAM" id="Phobius"/>
    </source>
</evidence>
<dbReference type="PhylomeDB" id="A7TT16"/>
<feature type="region of interest" description="Disordered" evidence="1">
    <location>
        <begin position="289"/>
        <end position="319"/>
    </location>
</feature>
<keyword evidence="4" id="KW-1185">Reference proteome</keyword>
<dbReference type="OMA" id="HKPFTEL"/>
<feature type="compositionally biased region" description="Polar residues" evidence="1">
    <location>
        <begin position="396"/>
        <end position="432"/>
    </location>
</feature>
<dbReference type="InterPro" id="IPR051380">
    <property type="entry name" value="pH-response_reg_palI/RIM9"/>
</dbReference>
<feature type="transmembrane region" description="Helical" evidence="2">
    <location>
        <begin position="131"/>
        <end position="159"/>
    </location>
</feature>
<dbReference type="PANTHER" id="PTHR28013:SF8">
    <property type="entry name" value="AEL027WP"/>
    <property type="match status" value="1"/>
</dbReference>
<organism evidence="4">
    <name type="scientific">Vanderwaltozyma polyspora (strain ATCC 22028 / DSM 70294 / BCRC 21397 / CBS 2163 / NBRC 10782 / NRRL Y-8283 / UCD 57-17)</name>
    <name type="common">Kluyveromyces polysporus</name>
    <dbReference type="NCBI Taxonomy" id="436907"/>
    <lineage>
        <taxon>Eukaryota</taxon>
        <taxon>Fungi</taxon>
        <taxon>Dikarya</taxon>
        <taxon>Ascomycota</taxon>
        <taxon>Saccharomycotina</taxon>
        <taxon>Saccharomycetes</taxon>
        <taxon>Saccharomycetales</taxon>
        <taxon>Saccharomycetaceae</taxon>
        <taxon>Vanderwaltozyma</taxon>
    </lineage>
</organism>
<dbReference type="KEGG" id="vpo:Kpol_295p2"/>
<dbReference type="AlphaFoldDB" id="A7TT16"/>